<dbReference type="Gene3D" id="3.40.50.1820">
    <property type="entry name" value="alpha/beta hydrolase"/>
    <property type="match status" value="1"/>
</dbReference>
<protein>
    <submittedName>
        <fullName evidence="4">Pimeloyl-ACP methyl ester carboxylesterase</fullName>
    </submittedName>
</protein>
<evidence type="ECO:0000256" key="1">
    <source>
        <dbReference type="ARBA" id="ARBA00022801"/>
    </source>
</evidence>
<dbReference type="InterPro" id="IPR006311">
    <property type="entry name" value="TAT_signal"/>
</dbReference>
<keyword evidence="5" id="KW-1185">Reference proteome</keyword>
<dbReference type="Proteomes" id="UP000549617">
    <property type="component" value="Unassembled WGS sequence"/>
</dbReference>
<dbReference type="GO" id="GO:0016787">
    <property type="term" value="F:hydrolase activity"/>
    <property type="evidence" value="ECO:0007669"/>
    <property type="project" value="UniProtKB-KW"/>
</dbReference>
<dbReference type="PRINTS" id="PR00111">
    <property type="entry name" value="ABHYDROLASE"/>
</dbReference>
<organism evidence="4 5">
    <name type="scientific">Sphingobium boeckii</name>
    <dbReference type="NCBI Taxonomy" id="1082345"/>
    <lineage>
        <taxon>Bacteria</taxon>
        <taxon>Pseudomonadati</taxon>
        <taxon>Pseudomonadota</taxon>
        <taxon>Alphaproteobacteria</taxon>
        <taxon>Sphingomonadales</taxon>
        <taxon>Sphingomonadaceae</taxon>
        <taxon>Sphingobium</taxon>
    </lineage>
</organism>
<dbReference type="SUPFAM" id="SSF53474">
    <property type="entry name" value="alpha/beta-Hydrolases"/>
    <property type="match status" value="1"/>
</dbReference>
<feature type="domain" description="AB hydrolase-1" evidence="3">
    <location>
        <begin position="51"/>
        <end position="280"/>
    </location>
</feature>
<evidence type="ECO:0000256" key="2">
    <source>
        <dbReference type="SAM" id="SignalP"/>
    </source>
</evidence>
<dbReference type="InterPro" id="IPR000073">
    <property type="entry name" value="AB_hydrolase_1"/>
</dbReference>
<feature type="signal peptide" evidence="2">
    <location>
        <begin position="1"/>
        <end position="32"/>
    </location>
</feature>
<dbReference type="InterPro" id="IPR050266">
    <property type="entry name" value="AB_hydrolase_sf"/>
</dbReference>
<dbReference type="PANTHER" id="PTHR43798:SF31">
    <property type="entry name" value="AB HYDROLASE SUPERFAMILY PROTEIN YCLE"/>
    <property type="match status" value="1"/>
</dbReference>
<dbReference type="PANTHER" id="PTHR43798">
    <property type="entry name" value="MONOACYLGLYCEROL LIPASE"/>
    <property type="match status" value="1"/>
</dbReference>
<keyword evidence="1" id="KW-0378">Hydrolase</keyword>
<dbReference type="GO" id="GO:0016020">
    <property type="term" value="C:membrane"/>
    <property type="evidence" value="ECO:0007669"/>
    <property type="project" value="TreeGrafter"/>
</dbReference>
<sequence length="291" mass="30874">MTYRNSTMPRRRLLETAVAMGAFALLPAAASAAPFASTRLSVTVQGSGPDVILIHGVDSSRAVWRSTINAVPGYRYHLVQIAGFDGVAAGGNAKGDIAKPAAEDIARYIAATRLIRPAIIGHSMGGTIALMVATRYPARIGRAMIVDMLPAPAGIVGYDAQSIRPLADGLRNMTDTPEGQRLFESVVSLFGMQSDPKRRSDSGVTARALHELALTDLTPDLPKITAPLTVVYATQTRTQTTDPAAMTRTYRTAYAGAKQAKLVPVANSGHMIMVDQPSAFQGAVRSFLAPR</sequence>
<evidence type="ECO:0000313" key="4">
    <source>
        <dbReference type="EMBL" id="MBB5684587.1"/>
    </source>
</evidence>
<dbReference type="EMBL" id="JACIJC010000001">
    <property type="protein sequence ID" value="MBB5684587.1"/>
    <property type="molecule type" value="Genomic_DNA"/>
</dbReference>
<reference evidence="4 5" key="1">
    <citation type="submission" date="2020-08" db="EMBL/GenBank/DDBJ databases">
        <title>Genomic Encyclopedia of Type Strains, Phase IV (KMG-IV): sequencing the most valuable type-strain genomes for metagenomic binning, comparative biology and taxonomic classification.</title>
        <authorList>
            <person name="Goeker M."/>
        </authorList>
    </citation>
    <scope>NUCLEOTIDE SEQUENCE [LARGE SCALE GENOMIC DNA]</scope>
    <source>
        <strain evidence="4 5">DSM 25079</strain>
    </source>
</reference>
<dbReference type="InterPro" id="IPR029058">
    <property type="entry name" value="AB_hydrolase_fold"/>
</dbReference>
<keyword evidence="2" id="KW-0732">Signal</keyword>
<dbReference type="PROSITE" id="PS51318">
    <property type="entry name" value="TAT"/>
    <property type="match status" value="1"/>
</dbReference>
<dbReference type="Pfam" id="PF12697">
    <property type="entry name" value="Abhydrolase_6"/>
    <property type="match status" value="1"/>
</dbReference>
<feature type="chain" id="PRO_5030847521" evidence="2">
    <location>
        <begin position="33"/>
        <end position="291"/>
    </location>
</feature>
<evidence type="ECO:0000259" key="3">
    <source>
        <dbReference type="Pfam" id="PF12697"/>
    </source>
</evidence>
<accession>A0A7W9ECZ2</accession>
<dbReference type="AlphaFoldDB" id="A0A7W9ECZ2"/>
<proteinExistence type="predicted"/>
<evidence type="ECO:0000313" key="5">
    <source>
        <dbReference type="Proteomes" id="UP000549617"/>
    </source>
</evidence>
<comment type="caution">
    <text evidence="4">The sequence shown here is derived from an EMBL/GenBank/DDBJ whole genome shotgun (WGS) entry which is preliminary data.</text>
</comment>
<name>A0A7W9ECZ2_9SPHN</name>
<dbReference type="RefSeq" id="WP_184015038.1">
    <property type="nucleotide sequence ID" value="NZ_JACIJC010000001.1"/>
</dbReference>
<gene>
    <name evidence="4" type="ORF">FHS49_000578</name>
</gene>